<gene>
    <name evidence="2" type="ORF">TCHU04912_LOCUS3156</name>
</gene>
<proteinExistence type="predicted"/>
<evidence type="ECO:0000256" key="1">
    <source>
        <dbReference type="SAM" id="MobiDB-lite"/>
    </source>
</evidence>
<sequence length="111" mass="12027">MVKKKTKSSPSPPAKPQWGTPPTPQKGSTRRAPPVEAPITKDSPVPSSTPLWSQCEDKLLALIDERINEHKKALMVHHLKVQQDDSVASTPSASTPGKIKRLGSDAEQLMA</sequence>
<dbReference type="AlphaFoldDB" id="A0A7S1SJS0"/>
<evidence type="ECO:0000313" key="2">
    <source>
        <dbReference type="EMBL" id="CAD9200923.1"/>
    </source>
</evidence>
<feature type="region of interest" description="Disordered" evidence="1">
    <location>
        <begin position="82"/>
        <end position="111"/>
    </location>
</feature>
<feature type="compositionally biased region" description="Pro residues" evidence="1">
    <location>
        <begin position="10"/>
        <end position="24"/>
    </location>
</feature>
<feature type="region of interest" description="Disordered" evidence="1">
    <location>
        <begin position="1"/>
        <end position="52"/>
    </location>
</feature>
<name>A0A7S1SJS0_9CHLO</name>
<organism evidence="2">
    <name type="scientific">Tetraselmis chuii</name>
    <dbReference type="NCBI Taxonomy" id="63592"/>
    <lineage>
        <taxon>Eukaryota</taxon>
        <taxon>Viridiplantae</taxon>
        <taxon>Chlorophyta</taxon>
        <taxon>core chlorophytes</taxon>
        <taxon>Chlorodendrophyceae</taxon>
        <taxon>Chlorodendrales</taxon>
        <taxon>Chlorodendraceae</taxon>
        <taxon>Tetraselmis</taxon>
    </lineage>
</organism>
<dbReference type="EMBL" id="HBGG01006479">
    <property type="protein sequence ID" value="CAD9200923.1"/>
    <property type="molecule type" value="Transcribed_RNA"/>
</dbReference>
<accession>A0A7S1SJS0</accession>
<protein>
    <submittedName>
        <fullName evidence="2">Uncharacterized protein</fullName>
    </submittedName>
</protein>
<reference evidence="2" key="1">
    <citation type="submission" date="2021-01" db="EMBL/GenBank/DDBJ databases">
        <authorList>
            <person name="Corre E."/>
            <person name="Pelletier E."/>
            <person name="Niang G."/>
            <person name="Scheremetjew M."/>
            <person name="Finn R."/>
            <person name="Kale V."/>
            <person name="Holt S."/>
            <person name="Cochrane G."/>
            <person name="Meng A."/>
            <person name="Brown T."/>
            <person name="Cohen L."/>
        </authorList>
    </citation>
    <scope>NUCLEOTIDE SEQUENCE</scope>
    <source>
        <strain evidence="2">PLY429</strain>
    </source>
</reference>
<feature type="compositionally biased region" description="Polar residues" evidence="1">
    <location>
        <begin position="84"/>
        <end position="95"/>
    </location>
</feature>